<evidence type="ECO:0000313" key="1">
    <source>
        <dbReference type="EMBL" id="ATA90079.1"/>
    </source>
</evidence>
<proteinExistence type="predicted"/>
<organism evidence="1 2">
    <name type="scientific">Capnocytophaga stomatis</name>
    <dbReference type="NCBI Taxonomy" id="1848904"/>
    <lineage>
        <taxon>Bacteria</taxon>
        <taxon>Pseudomonadati</taxon>
        <taxon>Bacteroidota</taxon>
        <taxon>Flavobacteriia</taxon>
        <taxon>Flavobacteriales</taxon>
        <taxon>Flavobacteriaceae</taxon>
        <taxon>Capnocytophaga</taxon>
    </lineage>
</organism>
<gene>
    <name evidence="1" type="ORF">CGC58_10325</name>
</gene>
<evidence type="ECO:0000313" key="2">
    <source>
        <dbReference type="Proteomes" id="UP000217348"/>
    </source>
</evidence>
<name>A0A250FY36_9FLAO</name>
<dbReference type="KEGG" id="csto:CGC58_10325"/>
<dbReference type="Proteomes" id="UP000217348">
    <property type="component" value="Chromosome"/>
</dbReference>
<reference evidence="2" key="1">
    <citation type="submission" date="2017-06" db="EMBL/GenBank/DDBJ databases">
        <title>Capnocytophaga spp. assemblies.</title>
        <authorList>
            <person name="Gulvik C.A."/>
        </authorList>
    </citation>
    <scope>NUCLEOTIDE SEQUENCE [LARGE SCALE GENOMIC DNA]</scope>
    <source>
        <strain evidence="2">H2177</strain>
    </source>
</reference>
<protein>
    <submittedName>
        <fullName evidence="1">Uncharacterized protein</fullName>
    </submittedName>
</protein>
<sequence length="340" mass="40335">MICKLCKTQEADKKNTHYLTDSIIRGALNFDGSNEREKGFYFDMSNSTLSIEYNFQRNAPVDKLEERLGRNITDEEIEKAKAIPFSVDNTFCSSCEKHFTGIEEDFITKILPKFREVNLTDFNEIVLEDVKTIRLFFYLQVWRTAVCCDGFKITEICNKTLRNIILNYKSLNIDNINQYPLSITYLQTLGGKEAYTGNFVGYTNDSNPNLIMMNDFIIQFYETSIDDTTFFDFCNLNNRETYKKYINYKENKFIFNIFQNEKRLQFWENLHLKYKGIPLISEMKKVFISLYVEIHKKMPPRELLDKFIKEITSMKDFNALQYSRETIIKKIQDFFARIEK</sequence>
<dbReference type="RefSeq" id="WP_095896627.1">
    <property type="nucleotide sequence ID" value="NZ_CP022387.1"/>
</dbReference>
<dbReference type="EMBL" id="CP022387">
    <property type="protein sequence ID" value="ATA90079.1"/>
    <property type="molecule type" value="Genomic_DNA"/>
</dbReference>
<dbReference type="OrthoDB" id="981624at2"/>
<dbReference type="AlphaFoldDB" id="A0A250FY36"/>
<accession>A0A250FY36</accession>